<proteinExistence type="predicted"/>
<gene>
    <name evidence="2" type="ORF">E4635_13460</name>
</gene>
<dbReference type="PANTHER" id="PTHR12526">
    <property type="entry name" value="GLYCOSYLTRANSFERASE"/>
    <property type="match status" value="1"/>
</dbReference>
<reference evidence="2 3" key="1">
    <citation type="submission" date="2019-04" db="EMBL/GenBank/DDBJ databases">
        <title>Flavobacterium sp. strain DS2-A Genome sequencing and assembly.</title>
        <authorList>
            <person name="Kim I."/>
        </authorList>
    </citation>
    <scope>NUCLEOTIDE SEQUENCE [LARGE SCALE GENOMIC DNA]</scope>
    <source>
        <strain evidence="2 3">DS2-A</strain>
    </source>
</reference>
<comment type="caution">
    <text evidence="2">The sequence shown here is derived from an EMBL/GenBank/DDBJ whole genome shotgun (WGS) entry which is preliminary data.</text>
</comment>
<dbReference type="GO" id="GO:0016757">
    <property type="term" value="F:glycosyltransferase activity"/>
    <property type="evidence" value="ECO:0007669"/>
    <property type="project" value="InterPro"/>
</dbReference>
<accession>A0A4Z0L4K7</accession>
<keyword evidence="3" id="KW-1185">Reference proteome</keyword>
<keyword evidence="2" id="KW-0808">Transferase</keyword>
<dbReference type="AlphaFoldDB" id="A0A4Z0L4K7"/>
<sequence>MYKKLTIVSDTAILKKDGIYYAFGPVVNELESFEHLFDEITWIGFNRPDKKDDLSMKAITSTKVTVIALQEIGGKTLFSSLKILLRYPVMFFIIFKNILKADVVHTRAPSHPAFIAVLISFLVRNKIWWHKFAGSWDAGSLPFFYRIQKNVLSKAKHTKVTINGFWENQPKHCLSFENPCLSNEDIKKGKIIAGSKNFSPPFVFSFVGRLENAKGTDRIIEALQGIPLESIEKVHLIGDGPSKASYQAAAAFLGDKVVFHGFLDKEKVHELLSRSHFLLLPSNSEGFPKAIAEGACYGAIPVVSGVGSISHYITGQNGFLWDINGNIPYTSVLQKAIQTEESRLKEMATNVLELAEKFTFDNYIAQLQQQLFN</sequence>
<dbReference type="PANTHER" id="PTHR12526:SF630">
    <property type="entry name" value="GLYCOSYLTRANSFERASE"/>
    <property type="match status" value="1"/>
</dbReference>
<dbReference type="InterPro" id="IPR001296">
    <property type="entry name" value="Glyco_trans_1"/>
</dbReference>
<dbReference type="Pfam" id="PF00534">
    <property type="entry name" value="Glycos_transf_1"/>
    <property type="match status" value="1"/>
</dbReference>
<dbReference type="RefSeq" id="WP_135527215.1">
    <property type="nucleotide sequence ID" value="NZ_SRLH01000007.1"/>
</dbReference>
<organism evidence="2 3">
    <name type="scientific">Flavobacterium humi</name>
    <dbReference type="NCBI Taxonomy" id="2562683"/>
    <lineage>
        <taxon>Bacteria</taxon>
        <taxon>Pseudomonadati</taxon>
        <taxon>Bacteroidota</taxon>
        <taxon>Flavobacteriia</taxon>
        <taxon>Flavobacteriales</taxon>
        <taxon>Flavobacteriaceae</taxon>
        <taxon>Flavobacterium</taxon>
    </lineage>
</organism>
<evidence type="ECO:0000259" key="1">
    <source>
        <dbReference type="Pfam" id="PF00534"/>
    </source>
</evidence>
<dbReference type="Proteomes" id="UP000297407">
    <property type="component" value="Unassembled WGS sequence"/>
</dbReference>
<protein>
    <submittedName>
        <fullName evidence="2">Glycosyltransferase</fullName>
    </submittedName>
</protein>
<feature type="domain" description="Glycosyl transferase family 1" evidence="1">
    <location>
        <begin position="195"/>
        <end position="326"/>
    </location>
</feature>
<dbReference type="OrthoDB" id="1395864at2"/>
<dbReference type="CDD" id="cd03801">
    <property type="entry name" value="GT4_PimA-like"/>
    <property type="match status" value="1"/>
</dbReference>
<evidence type="ECO:0000313" key="2">
    <source>
        <dbReference type="EMBL" id="TGD57169.1"/>
    </source>
</evidence>
<dbReference type="EMBL" id="SRLH01000007">
    <property type="protein sequence ID" value="TGD57169.1"/>
    <property type="molecule type" value="Genomic_DNA"/>
</dbReference>
<dbReference type="SUPFAM" id="SSF53756">
    <property type="entry name" value="UDP-Glycosyltransferase/glycogen phosphorylase"/>
    <property type="match status" value="1"/>
</dbReference>
<dbReference type="Gene3D" id="3.40.50.2000">
    <property type="entry name" value="Glycogen Phosphorylase B"/>
    <property type="match status" value="2"/>
</dbReference>
<name>A0A4Z0L4K7_9FLAO</name>
<evidence type="ECO:0000313" key="3">
    <source>
        <dbReference type="Proteomes" id="UP000297407"/>
    </source>
</evidence>